<gene>
    <name evidence="2" type="ORF">G3435_03995</name>
    <name evidence="3" type="ORF">G3436_14755</name>
</gene>
<evidence type="ECO:0000313" key="5">
    <source>
        <dbReference type="Proteomes" id="UP000482634"/>
    </source>
</evidence>
<keyword evidence="5" id="KW-1185">Reference proteome</keyword>
<accession>A0A6B3NT51</accession>
<evidence type="ECO:0000313" key="4">
    <source>
        <dbReference type="Proteomes" id="UP000480410"/>
    </source>
</evidence>
<dbReference type="Proteomes" id="UP000480410">
    <property type="component" value="Unassembled WGS sequence"/>
</dbReference>
<proteinExistence type="predicted"/>
<reference evidence="4 5" key="1">
    <citation type="submission" date="2020-02" db="EMBL/GenBank/DDBJ databases">
        <title>Broccoli isolated Pseudomonas sp.</title>
        <authorList>
            <person name="Fujikawa T."/>
            <person name="Sawada H."/>
        </authorList>
    </citation>
    <scope>NUCLEOTIDE SEQUENCE [LARGE SCALE GENOMIC DNA]</scope>
    <source>
        <strain evidence="3 5">MAFF212427</strain>
        <strain evidence="2 4">MAFF212428</strain>
    </source>
</reference>
<sequence length="94" mass="10335">MNPLTAALVQISPLHVRQLLFLCLALLLTLVAGQLYSIWQSKQIADQLSAQATQVAHIQATRASMLLQARTALGTQPANEATVETVVPRERWVF</sequence>
<protein>
    <submittedName>
        <fullName evidence="3">Uncharacterized protein</fullName>
    </submittedName>
</protein>
<organism evidence="3 5">
    <name type="scientific">Pseudomonas brassicae</name>
    <dbReference type="NCBI Taxonomy" id="2708063"/>
    <lineage>
        <taxon>Bacteria</taxon>
        <taxon>Pseudomonadati</taxon>
        <taxon>Pseudomonadota</taxon>
        <taxon>Gammaproteobacteria</taxon>
        <taxon>Pseudomonadales</taxon>
        <taxon>Pseudomonadaceae</taxon>
        <taxon>Pseudomonas</taxon>
    </lineage>
</organism>
<comment type="caution">
    <text evidence="3">The sequence shown here is derived from an EMBL/GenBank/DDBJ whole genome shotgun (WGS) entry which is preliminary data.</text>
</comment>
<dbReference type="EMBL" id="JAAHBV010000068">
    <property type="protein sequence ID" value="NER59361.1"/>
    <property type="molecule type" value="Genomic_DNA"/>
</dbReference>
<evidence type="ECO:0000313" key="3">
    <source>
        <dbReference type="EMBL" id="NER64903.1"/>
    </source>
</evidence>
<name>A0A6B3NT51_9PSED</name>
<keyword evidence="1" id="KW-0472">Membrane</keyword>
<dbReference type="AlphaFoldDB" id="A0A6B3NT51"/>
<keyword evidence="1" id="KW-0812">Transmembrane</keyword>
<dbReference type="Proteomes" id="UP000482634">
    <property type="component" value="Unassembled WGS sequence"/>
</dbReference>
<dbReference type="RefSeq" id="WP_163946222.1">
    <property type="nucleotide sequence ID" value="NZ_JAAHBU010000192.1"/>
</dbReference>
<dbReference type="EMBL" id="JAAHBU010000192">
    <property type="protein sequence ID" value="NER64903.1"/>
    <property type="molecule type" value="Genomic_DNA"/>
</dbReference>
<evidence type="ECO:0000313" key="2">
    <source>
        <dbReference type="EMBL" id="NER59361.1"/>
    </source>
</evidence>
<keyword evidence="1" id="KW-1133">Transmembrane helix</keyword>
<evidence type="ECO:0000256" key="1">
    <source>
        <dbReference type="SAM" id="Phobius"/>
    </source>
</evidence>
<accession>A0A6M0CP84</accession>
<feature type="transmembrane region" description="Helical" evidence="1">
    <location>
        <begin position="19"/>
        <end position="39"/>
    </location>
</feature>